<protein>
    <submittedName>
        <fullName evidence="2">Uncharacterized protein</fullName>
    </submittedName>
</protein>
<accession>A0ABS5BQU2</accession>
<evidence type="ECO:0000313" key="3">
    <source>
        <dbReference type="Proteomes" id="UP000676565"/>
    </source>
</evidence>
<proteinExistence type="predicted"/>
<sequence length="150" mass="16536">MADLDDRLTLAFAEFLCVDRGRLWTGDPWGGPGYYGVRVAAVTSDAAEVELAVTFRAGVTYCCFESSCHFPHHASGWQRLRECLDRHDLAQLPLPIIRTFRGVIEPGAVMQPEIGPGTRWVHEGAQYTNGPRHPITTRHAEPGAAPDPAR</sequence>
<evidence type="ECO:0000256" key="1">
    <source>
        <dbReference type="SAM" id="MobiDB-lite"/>
    </source>
</evidence>
<dbReference type="RefSeq" id="WP_210654126.1">
    <property type="nucleotide sequence ID" value="NZ_JAGKQQ010000001.1"/>
</dbReference>
<evidence type="ECO:0000313" key="2">
    <source>
        <dbReference type="EMBL" id="MBP3956091.1"/>
    </source>
</evidence>
<dbReference type="EMBL" id="JAGKQQ010000001">
    <property type="protein sequence ID" value="MBP3956091.1"/>
    <property type="molecule type" value="Genomic_DNA"/>
</dbReference>
<feature type="region of interest" description="Disordered" evidence="1">
    <location>
        <begin position="123"/>
        <end position="150"/>
    </location>
</feature>
<dbReference type="Proteomes" id="UP000676565">
    <property type="component" value="Unassembled WGS sequence"/>
</dbReference>
<organism evidence="2 3">
    <name type="scientific">Gemmata palustris</name>
    <dbReference type="NCBI Taxonomy" id="2822762"/>
    <lineage>
        <taxon>Bacteria</taxon>
        <taxon>Pseudomonadati</taxon>
        <taxon>Planctomycetota</taxon>
        <taxon>Planctomycetia</taxon>
        <taxon>Gemmatales</taxon>
        <taxon>Gemmataceae</taxon>
        <taxon>Gemmata</taxon>
    </lineage>
</organism>
<comment type="caution">
    <text evidence="2">The sequence shown here is derived from an EMBL/GenBank/DDBJ whole genome shotgun (WGS) entry which is preliminary data.</text>
</comment>
<keyword evidence="3" id="KW-1185">Reference proteome</keyword>
<gene>
    <name evidence="2" type="ORF">J8F10_12440</name>
</gene>
<reference evidence="2 3" key="1">
    <citation type="submission" date="2021-04" db="EMBL/GenBank/DDBJ databases">
        <authorList>
            <person name="Ivanova A."/>
        </authorList>
    </citation>
    <scope>NUCLEOTIDE SEQUENCE [LARGE SCALE GENOMIC DNA]</scope>
    <source>
        <strain evidence="2 3">G18</strain>
    </source>
</reference>
<name>A0ABS5BQU2_9BACT</name>